<dbReference type="PANTHER" id="PTHR24567">
    <property type="entry name" value="CRP FAMILY TRANSCRIPTIONAL REGULATORY PROTEIN"/>
    <property type="match status" value="1"/>
</dbReference>
<sequence length="213" mass="23905">MSIFDKPAVQAFVQQAHKRSYAPKHTLMLAGDAPRSIYLILEGTVSVMLEDENGREIVVAYLGPGDFFGEVCLFPEQRSRTAIVRSRTPTLAAELSYEAFMKFYASNPDIMFELAGQLANRLRDTTRRLADLAFLDVATRMERTLTELTAKREAVEHKRGVLIRTSRQELARLVGCSREMAGRVLKKLEDDGILTTEGRNILMLGIHLSRTGT</sequence>
<keyword evidence="1" id="KW-0805">Transcription regulation</keyword>
<dbReference type="SMART" id="SM00100">
    <property type="entry name" value="cNMP"/>
    <property type="match status" value="1"/>
</dbReference>
<dbReference type="EMBL" id="JAAVXB010000002">
    <property type="protein sequence ID" value="NKF21364.1"/>
    <property type="molecule type" value="Genomic_DNA"/>
</dbReference>
<dbReference type="CDD" id="cd00038">
    <property type="entry name" value="CAP_ED"/>
    <property type="match status" value="1"/>
</dbReference>
<dbReference type="GO" id="GO:0003700">
    <property type="term" value="F:DNA-binding transcription factor activity"/>
    <property type="evidence" value="ECO:0007669"/>
    <property type="project" value="TreeGrafter"/>
</dbReference>
<dbReference type="InterPro" id="IPR018490">
    <property type="entry name" value="cNMP-bd_dom_sf"/>
</dbReference>
<dbReference type="InterPro" id="IPR050397">
    <property type="entry name" value="Env_Response_Regulators"/>
</dbReference>
<comment type="caution">
    <text evidence="6">The sequence shown here is derived from an EMBL/GenBank/DDBJ whole genome shotgun (WGS) entry which is preliminary data.</text>
</comment>
<dbReference type="InterPro" id="IPR036388">
    <property type="entry name" value="WH-like_DNA-bd_sf"/>
</dbReference>
<dbReference type="RefSeq" id="WP_168146637.1">
    <property type="nucleotide sequence ID" value="NZ_JAAVXB010000002.1"/>
</dbReference>
<dbReference type="SMART" id="SM00419">
    <property type="entry name" value="HTH_CRP"/>
    <property type="match status" value="1"/>
</dbReference>
<protein>
    <submittedName>
        <fullName evidence="6">Cyclic nucleotide-binding domain-containing protein</fullName>
    </submittedName>
</protein>
<dbReference type="SUPFAM" id="SSF46785">
    <property type="entry name" value="Winged helix' DNA-binding domain"/>
    <property type="match status" value="1"/>
</dbReference>
<dbReference type="Gene3D" id="1.10.10.10">
    <property type="entry name" value="Winged helix-like DNA-binding domain superfamily/Winged helix DNA-binding domain"/>
    <property type="match status" value="1"/>
</dbReference>
<dbReference type="AlphaFoldDB" id="A0A969W8D2"/>
<dbReference type="InterPro" id="IPR014710">
    <property type="entry name" value="RmlC-like_jellyroll"/>
</dbReference>
<dbReference type="PANTHER" id="PTHR24567:SF68">
    <property type="entry name" value="DNA-BINDING TRANSCRIPTIONAL DUAL REGULATOR CRP"/>
    <property type="match status" value="1"/>
</dbReference>
<organism evidence="6 7">
    <name type="scientific">Solimonas marina</name>
    <dbReference type="NCBI Taxonomy" id="2714601"/>
    <lineage>
        <taxon>Bacteria</taxon>
        <taxon>Pseudomonadati</taxon>
        <taxon>Pseudomonadota</taxon>
        <taxon>Gammaproteobacteria</taxon>
        <taxon>Nevskiales</taxon>
        <taxon>Nevskiaceae</taxon>
        <taxon>Solimonas</taxon>
    </lineage>
</organism>
<dbReference type="InterPro" id="IPR036390">
    <property type="entry name" value="WH_DNA-bd_sf"/>
</dbReference>
<dbReference type="InterPro" id="IPR000595">
    <property type="entry name" value="cNMP-bd_dom"/>
</dbReference>
<feature type="domain" description="Cyclic nucleotide-binding" evidence="4">
    <location>
        <begin position="1"/>
        <end position="121"/>
    </location>
</feature>
<feature type="domain" description="HTH crp-type" evidence="5">
    <location>
        <begin position="135"/>
        <end position="207"/>
    </location>
</feature>
<evidence type="ECO:0000256" key="3">
    <source>
        <dbReference type="ARBA" id="ARBA00023163"/>
    </source>
</evidence>
<dbReference type="PRINTS" id="PR00034">
    <property type="entry name" value="HTHCRP"/>
</dbReference>
<dbReference type="Pfam" id="PF00325">
    <property type="entry name" value="Crp"/>
    <property type="match status" value="1"/>
</dbReference>
<evidence type="ECO:0000313" key="6">
    <source>
        <dbReference type="EMBL" id="NKF21364.1"/>
    </source>
</evidence>
<evidence type="ECO:0000256" key="1">
    <source>
        <dbReference type="ARBA" id="ARBA00023015"/>
    </source>
</evidence>
<dbReference type="InterPro" id="IPR012318">
    <property type="entry name" value="HTH_CRP"/>
</dbReference>
<dbReference type="Pfam" id="PF00027">
    <property type="entry name" value="cNMP_binding"/>
    <property type="match status" value="1"/>
</dbReference>
<proteinExistence type="predicted"/>
<dbReference type="GO" id="GO:0005829">
    <property type="term" value="C:cytosol"/>
    <property type="evidence" value="ECO:0007669"/>
    <property type="project" value="TreeGrafter"/>
</dbReference>
<dbReference type="SUPFAM" id="SSF51206">
    <property type="entry name" value="cAMP-binding domain-like"/>
    <property type="match status" value="1"/>
</dbReference>
<keyword evidence="3" id="KW-0804">Transcription</keyword>
<evidence type="ECO:0000259" key="5">
    <source>
        <dbReference type="PROSITE" id="PS51063"/>
    </source>
</evidence>
<evidence type="ECO:0000313" key="7">
    <source>
        <dbReference type="Proteomes" id="UP000653472"/>
    </source>
</evidence>
<evidence type="ECO:0000256" key="2">
    <source>
        <dbReference type="ARBA" id="ARBA00023125"/>
    </source>
</evidence>
<gene>
    <name evidence="6" type="ORF">G7Y82_03470</name>
</gene>
<name>A0A969W8D2_9GAMM</name>
<evidence type="ECO:0000259" key="4">
    <source>
        <dbReference type="PROSITE" id="PS50042"/>
    </source>
</evidence>
<dbReference type="Proteomes" id="UP000653472">
    <property type="component" value="Unassembled WGS sequence"/>
</dbReference>
<keyword evidence="7" id="KW-1185">Reference proteome</keyword>
<reference evidence="6" key="1">
    <citation type="submission" date="2020-03" db="EMBL/GenBank/DDBJ databases">
        <title>Solimonas marina sp. nov., isolated from deep seawater of the Pacific Ocean.</title>
        <authorList>
            <person name="Liu X."/>
            <person name="Lai Q."/>
            <person name="Sun F."/>
            <person name="Gai Y."/>
            <person name="Li G."/>
            <person name="Shao Z."/>
        </authorList>
    </citation>
    <scope>NUCLEOTIDE SEQUENCE</scope>
    <source>
        <strain evidence="6">C16B3</strain>
    </source>
</reference>
<dbReference type="PROSITE" id="PS51063">
    <property type="entry name" value="HTH_CRP_2"/>
    <property type="match status" value="1"/>
</dbReference>
<dbReference type="Gene3D" id="2.60.120.10">
    <property type="entry name" value="Jelly Rolls"/>
    <property type="match status" value="1"/>
</dbReference>
<dbReference type="PROSITE" id="PS50042">
    <property type="entry name" value="CNMP_BINDING_3"/>
    <property type="match status" value="1"/>
</dbReference>
<accession>A0A969W8D2</accession>
<dbReference type="GO" id="GO:0003677">
    <property type="term" value="F:DNA binding"/>
    <property type="evidence" value="ECO:0007669"/>
    <property type="project" value="UniProtKB-KW"/>
</dbReference>
<keyword evidence="2" id="KW-0238">DNA-binding</keyword>